<gene>
    <name evidence="1" type="ORF">L2E82_31132</name>
</gene>
<dbReference type="Proteomes" id="UP001055811">
    <property type="component" value="Linkage Group LG05"/>
</dbReference>
<dbReference type="EMBL" id="CM042013">
    <property type="protein sequence ID" value="KAI3740662.1"/>
    <property type="molecule type" value="Genomic_DNA"/>
</dbReference>
<protein>
    <submittedName>
        <fullName evidence="1">Uncharacterized protein</fullName>
    </submittedName>
</protein>
<reference evidence="1 2" key="2">
    <citation type="journal article" date="2022" name="Mol. Ecol. Resour.">
        <title>The genomes of chicory, endive, great burdock and yacon provide insights into Asteraceae paleo-polyploidization history and plant inulin production.</title>
        <authorList>
            <person name="Fan W."/>
            <person name="Wang S."/>
            <person name="Wang H."/>
            <person name="Wang A."/>
            <person name="Jiang F."/>
            <person name="Liu H."/>
            <person name="Zhao H."/>
            <person name="Xu D."/>
            <person name="Zhang Y."/>
        </authorList>
    </citation>
    <scope>NUCLEOTIDE SEQUENCE [LARGE SCALE GENOMIC DNA]</scope>
    <source>
        <strain evidence="2">cv. Punajuju</strain>
        <tissue evidence="1">Leaves</tissue>
    </source>
</reference>
<evidence type="ECO:0000313" key="1">
    <source>
        <dbReference type="EMBL" id="KAI3740662.1"/>
    </source>
</evidence>
<name>A0ACB9D234_CICIN</name>
<comment type="caution">
    <text evidence="1">The sequence shown here is derived from an EMBL/GenBank/DDBJ whole genome shotgun (WGS) entry which is preliminary data.</text>
</comment>
<evidence type="ECO:0000313" key="2">
    <source>
        <dbReference type="Proteomes" id="UP001055811"/>
    </source>
</evidence>
<accession>A0ACB9D234</accession>
<proteinExistence type="predicted"/>
<keyword evidence="2" id="KW-1185">Reference proteome</keyword>
<organism evidence="1 2">
    <name type="scientific">Cichorium intybus</name>
    <name type="common">Chicory</name>
    <dbReference type="NCBI Taxonomy" id="13427"/>
    <lineage>
        <taxon>Eukaryota</taxon>
        <taxon>Viridiplantae</taxon>
        <taxon>Streptophyta</taxon>
        <taxon>Embryophyta</taxon>
        <taxon>Tracheophyta</taxon>
        <taxon>Spermatophyta</taxon>
        <taxon>Magnoliopsida</taxon>
        <taxon>eudicotyledons</taxon>
        <taxon>Gunneridae</taxon>
        <taxon>Pentapetalae</taxon>
        <taxon>asterids</taxon>
        <taxon>campanulids</taxon>
        <taxon>Asterales</taxon>
        <taxon>Asteraceae</taxon>
        <taxon>Cichorioideae</taxon>
        <taxon>Cichorieae</taxon>
        <taxon>Cichoriinae</taxon>
        <taxon>Cichorium</taxon>
    </lineage>
</organism>
<reference evidence="2" key="1">
    <citation type="journal article" date="2022" name="Mol. Ecol. Resour.">
        <title>The genomes of chicory, endive, great burdock and yacon provide insights into Asteraceae palaeo-polyploidization history and plant inulin production.</title>
        <authorList>
            <person name="Fan W."/>
            <person name="Wang S."/>
            <person name="Wang H."/>
            <person name="Wang A."/>
            <person name="Jiang F."/>
            <person name="Liu H."/>
            <person name="Zhao H."/>
            <person name="Xu D."/>
            <person name="Zhang Y."/>
        </authorList>
    </citation>
    <scope>NUCLEOTIDE SEQUENCE [LARGE SCALE GENOMIC DNA]</scope>
    <source>
        <strain evidence="2">cv. Punajuju</strain>
    </source>
</reference>
<sequence length="338" mass="37460">MSKLAMCQGISLFFIMFLIIGMVNGRWLEVDNLPTSTISDGVANKFHDNTPNLRMVVSNSSESTTTLYAQKRCYSIYGFLPCADTMQEGAFLMVMYTYLMMLGEEWIHKGSPALFALLGDGAFGASVFRVLMALPRIVIVIASDAQNQVAFGVSMYAGSTVITLTLIWGLRIMLSRDKLRGMGSTKEFDDQQRLSHGRKLSVLSDTGVNIDKETGTLAIIMLLSLIPFATVELVLIMNSRIIILLALIVSCLSLVLYFAYQIYSGLVMNNLMGLATLLATVYIKGLSWSYTAEVLTIMMPCTIIGLFALQRDTYPLWVSLCAMLLYPVSVYVYYVLDS</sequence>